<evidence type="ECO:0000313" key="2">
    <source>
        <dbReference type="Proteomes" id="UP000085678"/>
    </source>
</evidence>
<dbReference type="KEGG" id="lak:106173505"/>
<keyword evidence="2" id="KW-1185">Reference proteome</keyword>
<sequence>MDFLVGNLVAVATLLSLWSGTSALSCYMCDYSSGGKSCLAEPQDTSLLSQCRKDGPAYCMAFLFRDYYNGTIYAFKRTCRTLRSCPKDVDGRTVINALICQETNELYSGRKAFDCRLCCDWDGCNDQSLNIMRYSGKEALFLNSTATHARRLYRLLDHILLGMLTWRLAT</sequence>
<feature type="signal peptide" evidence="1">
    <location>
        <begin position="1"/>
        <end position="23"/>
    </location>
</feature>
<feature type="chain" id="PRO_5010346246" evidence="1">
    <location>
        <begin position="24"/>
        <end position="170"/>
    </location>
</feature>
<dbReference type="InParanoid" id="A0A1S3JJL7"/>
<dbReference type="AlphaFoldDB" id="A0A1S3JJL7"/>
<keyword evidence="1" id="KW-0732">Signal</keyword>
<dbReference type="RefSeq" id="XP_013410099.1">
    <property type="nucleotide sequence ID" value="XM_013554645.1"/>
</dbReference>
<evidence type="ECO:0000256" key="1">
    <source>
        <dbReference type="SAM" id="SignalP"/>
    </source>
</evidence>
<gene>
    <name evidence="3" type="primary">LOC106173505</name>
</gene>
<accession>A0A1S3JJL7</accession>
<name>A0A1S3JJL7_LINAN</name>
<evidence type="ECO:0000313" key="3">
    <source>
        <dbReference type="RefSeq" id="XP_013410099.1"/>
    </source>
</evidence>
<protein>
    <submittedName>
        <fullName evidence="3">Uncharacterized protein LOC106173505 isoform X1</fullName>
    </submittedName>
</protein>
<dbReference type="GeneID" id="106173505"/>
<dbReference type="Proteomes" id="UP000085678">
    <property type="component" value="Unplaced"/>
</dbReference>
<proteinExistence type="predicted"/>
<reference evidence="3" key="1">
    <citation type="submission" date="2025-08" db="UniProtKB">
        <authorList>
            <consortium name="RefSeq"/>
        </authorList>
    </citation>
    <scope>IDENTIFICATION</scope>
    <source>
        <tissue evidence="3">Gonads</tissue>
    </source>
</reference>
<organism evidence="2 3">
    <name type="scientific">Lingula anatina</name>
    <name type="common">Brachiopod</name>
    <name type="synonym">Lingula unguis</name>
    <dbReference type="NCBI Taxonomy" id="7574"/>
    <lineage>
        <taxon>Eukaryota</taxon>
        <taxon>Metazoa</taxon>
        <taxon>Spiralia</taxon>
        <taxon>Lophotrochozoa</taxon>
        <taxon>Brachiopoda</taxon>
        <taxon>Linguliformea</taxon>
        <taxon>Lingulata</taxon>
        <taxon>Lingulida</taxon>
        <taxon>Linguloidea</taxon>
        <taxon>Lingulidae</taxon>
        <taxon>Lingula</taxon>
    </lineage>
</organism>